<dbReference type="OrthoDB" id="9794400at2"/>
<accession>A0A5C1QGI6</accession>
<dbReference type="EMBL" id="CP036150">
    <property type="protein sequence ID" value="QEN06651.1"/>
    <property type="molecule type" value="Genomic_DNA"/>
</dbReference>
<dbReference type="PANTHER" id="PTHR46429:SF1">
    <property type="entry name" value="23S RRNA (GUANOSINE-2'-O-)-METHYLTRANSFERASE RLMB"/>
    <property type="match status" value="1"/>
</dbReference>
<gene>
    <name evidence="5" type="primary">rlmB</name>
    <name evidence="5" type="ORF">EXM22_01090</name>
</gene>
<dbReference type="RefSeq" id="WP_149484734.1">
    <property type="nucleotide sequence ID" value="NZ_CP036150.1"/>
</dbReference>
<evidence type="ECO:0000313" key="6">
    <source>
        <dbReference type="Proteomes" id="UP000324209"/>
    </source>
</evidence>
<dbReference type="KEGG" id="ock:EXM22_01090"/>
<dbReference type="Pfam" id="PF00588">
    <property type="entry name" value="SpoU_methylase"/>
    <property type="match status" value="1"/>
</dbReference>
<dbReference type="InterPro" id="IPR029028">
    <property type="entry name" value="Alpha/beta_knot_MTases"/>
</dbReference>
<evidence type="ECO:0000259" key="4">
    <source>
        <dbReference type="Pfam" id="PF00588"/>
    </source>
</evidence>
<dbReference type="Gene3D" id="3.40.1280.10">
    <property type="match status" value="1"/>
</dbReference>
<dbReference type="NCBIfam" id="TIGR00186">
    <property type="entry name" value="rRNA_methyl_3"/>
    <property type="match status" value="1"/>
</dbReference>
<sequence>MERIISSYHSIMESMKTGEGTLYVCKSNKRISDLESLAKSKNITVTDITPDQMNKMSGSDGHKGVLFVQTVPKNSPGSTQKYGDLKNFLQCKEGEEQLLVLLLDGITDPHNLGAILRSADLFSVDLVLIPGNRSAGINATVAKVSVGAHAWVPSLQISNSARALETLKENGFWVYGADMGGSTAAKTDLKGRTCLVLGSEGKGISRLLKDKCDTMVSIPTSGHVDSLNVSVAAGILMYEVIRQRG</sequence>
<dbReference type="GO" id="GO:0003723">
    <property type="term" value="F:RNA binding"/>
    <property type="evidence" value="ECO:0007669"/>
    <property type="project" value="InterPro"/>
</dbReference>
<dbReference type="FunFam" id="3.40.1280.10:FF:000008">
    <property type="entry name" value="Group 3 RNA methyltransferase TrmH"/>
    <property type="match status" value="1"/>
</dbReference>
<organism evidence="5 6">
    <name type="scientific">Oceanispirochaeta crateris</name>
    <dbReference type="NCBI Taxonomy" id="2518645"/>
    <lineage>
        <taxon>Bacteria</taxon>
        <taxon>Pseudomonadati</taxon>
        <taxon>Spirochaetota</taxon>
        <taxon>Spirochaetia</taxon>
        <taxon>Spirochaetales</taxon>
        <taxon>Spirochaetaceae</taxon>
        <taxon>Oceanispirochaeta</taxon>
    </lineage>
</organism>
<feature type="domain" description="tRNA/rRNA methyltransferase SpoU type" evidence="4">
    <location>
        <begin position="99"/>
        <end position="238"/>
    </location>
</feature>
<evidence type="ECO:0000313" key="5">
    <source>
        <dbReference type="EMBL" id="QEN06651.1"/>
    </source>
</evidence>
<dbReference type="AlphaFoldDB" id="A0A5C1QGI6"/>
<reference evidence="5 6" key="1">
    <citation type="submission" date="2019-02" db="EMBL/GenBank/DDBJ databases">
        <title>Complete Genome Sequence and Methylome Analysis of free living Spirochaetas.</title>
        <authorList>
            <person name="Fomenkov A."/>
            <person name="Dubinina G."/>
            <person name="Leshcheva N."/>
            <person name="Mikheeva N."/>
            <person name="Grabovich M."/>
            <person name="Vincze T."/>
            <person name="Roberts R.J."/>
        </authorList>
    </citation>
    <scope>NUCLEOTIDE SEQUENCE [LARGE SCALE GENOMIC DNA]</scope>
    <source>
        <strain evidence="5 6">K2</strain>
    </source>
</reference>
<evidence type="ECO:0000256" key="3">
    <source>
        <dbReference type="ARBA" id="ARBA00022679"/>
    </source>
</evidence>
<dbReference type="InterPro" id="IPR004441">
    <property type="entry name" value="rRNA_MeTrfase_TrmH"/>
</dbReference>
<comment type="similarity">
    <text evidence="1">Belongs to the class IV-like SAM-binding methyltransferase superfamily. RNA methyltransferase TrmH family.</text>
</comment>
<dbReference type="PANTHER" id="PTHR46429">
    <property type="entry name" value="23S RRNA (GUANOSINE-2'-O-)-METHYLTRANSFERASE RLMB"/>
    <property type="match status" value="1"/>
</dbReference>
<dbReference type="GO" id="GO:0005829">
    <property type="term" value="C:cytosol"/>
    <property type="evidence" value="ECO:0007669"/>
    <property type="project" value="TreeGrafter"/>
</dbReference>
<dbReference type="InterPro" id="IPR029026">
    <property type="entry name" value="tRNA_m1G_MTases_N"/>
</dbReference>
<keyword evidence="6" id="KW-1185">Reference proteome</keyword>
<evidence type="ECO:0000256" key="2">
    <source>
        <dbReference type="ARBA" id="ARBA00022603"/>
    </source>
</evidence>
<evidence type="ECO:0000256" key="1">
    <source>
        <dbReference type="ARBA" id="ARBA00007228"/>
    </source>
</evidence>
<proteinExistence type="inferred from homology"/>
<dbReference type="Proteomes" id="UP000324209">
    <property type="component" value="Chromosome"/>
</dbReference>
<dbReference type="GO" id="GO:0008173">
    <property type="term" value="F:RNA methyltransferase activity"/>
    <property type="evidence" value="ECO:0007669"/>
    <property type="project" value="InterPro"/>
</dbReference>
<dbReference type="GO" id="GO:0032259">
    <property type="term" value="P:methylation"/>
    <property type="evidence" value="ECO:0007669"/>
    <property type="project" value="UniProtKB-KW"/>
</dbReference>
<name>A0A5C1QGI6_9SPIO</name>
<dbReference type="CDD" id="cd18103">
    <property type="entry name" value="SpoU-like_RlmB"/>
    <property type="match status" value="1"/>
</dbReference>
<protein>
    <submittedName>
        <fullName evidence="5">23S rRNA (Guanosine(2251)-2'-O)-methyltransferase RlmB</fullName>
    </submittedName>
</protein>
<dbReference type="InterPro" id="IPR001537">
    <property type="entry name" value="SpoU_MeTrfase"/>
</dbReference>
<dbReference type="SUPFAM" id="SSF75217">
    <property type="entry name" value="alpha/beta knot"/>
    <property type="match status" value="1"/>
</dbReference>
<dbReference type="GO" id="GO:0006396">
    <property type="term" value="P:RNA processing"/>
    <property type="evidence" value="ECO:0007669"/>
    <property type="project" value="InterPro"/>
</dbReference>
<keyword evidence="3 5" id="KW-0808">Transferase</keyword>
<keyword evidence="2 5" id="KW-0489">Methyltransferase</keyword>